<evidence type="ECO:0000313" key="2">
    <source>
        <dbReference type="EMBL" id="KAK6911698.1"/>
    </source>
</evidence>
<dbReference type="GO" id="GO:0006260">
    <property type="term" value="P:DNA replication"/>
    <property type="evidence" value="ECO:0007669"/>
    <property type="project" value="UniProtKB-KW"/>
</dbReference>
<protein>
    <recommendedName>
        <fullName evidence="1">FACT complex subunit</fullName>
    </recommendedName>
</protein>
<keyword evidence="1" id="KW-0539">Nucleus</keyword>
<comment type="caution">
    <text evidence="2">The sequence shown here is derived from an EMBL/GenBank/DDBJ whole genome shotgun (WGS) entry which is preliminary data.</text>
</comment>
<organism evidence="2 3">
    <name type="scientific">Dillenia turbinata</name>
    <dbReference type="NCBI Taxonomy" id="194707"/>
    <lineage>
        <taxon>Eukaryota</taxon>
        <taxon>Viridiplantae</taxon>
        <taxon>Streptophyta</taxon>
        <taxon>Embryophyta</taxon>
        <taxon>Tracheophyta</taxon>
        <taxon>Spermatophyta</taxon>
        <taxon>Magnoliopsida</taxon>
        <taxon>eudicotyledons</taxon>
        <taxon>Gunneridae</taxon>
        <taxon>Pentapetalae</taxon>
        <taxon>Dilleniales</taxon>
        <taxon>Dilleniaceae</taxon>
        <taxon>Dillenia</taxon>
    </lineage>
</organism>
<sequence>MATMEMAILNLLMPRHLQQPMLMVSTWITSFYSHWNDNNDDLWGAADALVIPTPPASKDLRDLMVFMRKQIHFLCYQKKAYLLNSIRKFAKDDMDIEF</sequence>
<keyword evidence="1" id="KW-0235">DNA replication</keyword>
<comment type="similarity">
    <text evidence="1">Belongs to the peptidase M24 family. SPT16 subfamily.</text>
</comment>
<comment type="subunit">
    <text evidence="1">Component of the FACT complex.</text>
</comment>
<keyword evidence="1" id="KW-0158">Chromosome</keyword>
<dbReference type="PANTHER" id="PTHR13980:SF15">
    <property type="entry name" value="FACT COMPLEX SUBUNIT SPT16"/>
    <property type="match status" value="1"/>
</dbReference>
<accession>A0AAN8UJF0</accession>
<dbReference type="GO" id="GO:0006281">
    <property type="term" value="P:DNA repair"/>
    <property type="evidence" value="ECO:0007669"/>
    <property type="project" value="UniProtKB-UniRule"/>
</dbReference>
<keyword evidence="1" id="KW-0804">Transcription</keyword>
<name>A0AAN8UJF0_9MAGN</name>
<reference evidence="2 3" key="1">
    <citation type="submission" date="2023-12" db="EMBL/GenBank/DDBJ databases">
        <title>A high-quality genome assembly for Dillenia turbinata (Dilleniales).</title>
        <authorList>
            <person name="Chanderbali A."/>
        </authorList>
    </citation>
    <scope>NUCLEOTIDE SEQUENCE [LARGE SCALE GENOMIC DNA]</scope>
    <source>
        <strain evidence="2">LSX21</strain>
        <tissue evidence="2">Leaf</tissue>
    </source>
</reference>
<dbReference type="GO" id="GO:0031491">
    <property type="term" value="F:nucleosome binding"/>
    <property type="evidence" value="ECO:0007669"/>
    <property type="project" value="TreeGrafter"/>
</dbReference>
<dbReference type="GO" id="GO:0006368">
    <property type="term" value="P:transcription elongation by RNA polymerase II"/>
    <property type="evidence" value="ECO:0007669"/>
    <property type="project" value="TreeGrafter"/>
</dbReference>
<dbReference type="AlphaFoldDB" id="A0AAN8UJF0"/>
<comment type="subcellular location">
    <subcellularLocation>
        <location evidence="1">Nucleus</location>
    </subcellularLocation>
    <subcellularLocation>
        <location evidence="1">Chromosome</location>
    </subcellularLocation>
</comment>
<evidence type="ECO:0000256" key="1">
    <source>
        <dbReference type="RuleBase" id="RU367052"/>
    </source>
</evidence>
<dbReference type="InterPro" id="IPR040258">
    <property type="entry name" value="Spt16"/>
</dbReference>
<comment type="function">
    <text evidence="1">Component of the FACT complex, a general chromatin factor that acts to reorganize nucleosomes. The FACT complex is involved in multiple processes that require DNA as a template such as mRNA elongation, DNA replication and DNA repair. During transcription elongation the FACT complex acts as a histone chaperone that both destabilizes and restores nucleosomal structure. It facilitates the passage of RNA polymerase II and transcription by promoting the dissociation of one histone H2A-H2B dimer from the nucleosome, then subsequently promotes the reestablishment of the nucleosome following the passage of RNA polymerase II.</text>
</comment>
<dbReference type="PANTHER" id="PTHR13980">
    <property type="entry name" value="CDC68 RELATED"/>
    <property type="match status" value="1"/>
</dbReference>
<dbReference type="Proteomes" id="UP001370490">
    <property type="component" value="Unassembled WGS sequence"/>
</dbReference>
<evidence type="ECO:0000313" key="3">
    <source>
        <dbReference type="Proteomes" id="UP001370490"/>
    </source>
</evidence>
<keyword evidence="3" id="KW-1185">Reference proteome</keyword>
<keyword evidence="1" id="KW-0805">Transcription regulation</keyword>
<gene>
    <name evidence="2" type="ORF">RJ641_023791</name>
</gene>
<keyword evidence="1" id="KW-0234">DNA repair</keyword>
<proteinExistence type="inferred from homology"/>
<keyword evidence="1" id="KW-0227">DNA damage</keyword>
<dbReference type="EMBL" id="JBAMMX010000028">
    <property type="protein sequence ID" value="KAK6911698.1"/>
    <property type="molecule type" value="Genomic_DNA"/>
</dbReference>
<dbReference type="GO" id="GO:0035101">
    <property type="term" value="C:FACT complex"/>
    <property type="evidence" value="ECO:0007669"/>
    <property type="project" value="UniProtKB-UniRule"/>
</dbReference>